<reference evidence="2 3" key="1">
    <citation type="submission" date="2018-06" db="EMBL/GenBank/DDBJ databases">
        <title>A transcriptomic atlas of mushroom development highlights an independent origin of complex multicellularity.</title>
        <authorList>
            <consortium name="DOE Joint Genome Institute"/>
            <person name="Krizsan K."/>
            <person name="Almasi E."/>
            <person name="Merenyi Z."/>
            <person name="Sahu N."/>
            <person name="Viragh M."/>
            <person name="Koszo T."/>
            <person name="Mondo S."/>
            <person name="Kiss B."/>
            <person name="Balint B."/>
            <person name="Kues U."/>
            <person name="Barry K."/>
            <person name="Hegedus J.C."/>
            <person name="Henrissat B."/>
            <person name="Johnson J."/>
            <person name="Lipzen A."/>
            <person name="Ohm R."/>
            <person name="Nagy I."/>
            <person name="Pangilinan J."/>
            <person name="Yan J."/>
            <person name="Xiong Y."/>
            <person name="Grigoriev I.V."/>
            <person name="Hibbett D.S."/>
            <person name="Nagy L.G."/>
        </authorList>
    </citation>
    <scope>NUCLEOTIDE SEQUENCE [LARGE SCALE GENOMIC DNA]</scope>
    <source>
        <strain evidence="2 3">SZMC22713</strain>
    </source>
</reference>
<dbReference type="Gene3D" id="3.50.50.60">
    <property type="entry name" value="FAD/NAD(P)-binding domain"/>
    <property type="match status" value="1"/>
</dbReference>
<dbReference type="SUPFAM" id="SSF51905">
    <property type="entry name" value="FAD/NAD(P)-binding domain"/>
    <property type="match status" value="1"/>
</dbReference>
<feature type="domain" description="Amine oxidase" evidence="1">
    <location>
        <begin position="73"/>
        <end position="577"/>
    </location>
</feature>
<name>A0A4Y7PGY9_9AGAM</name>
<dbReference type="GO" id="GO:0001716">
    <property type="term" value="F:L-amino-acid oxidase activity"/>
    <property type="evidence" value="ECO:0007669"/>
    <property type="project" value="TreeGrafter"/>
</dbReference>
<gene>
    <name evidence="2" type="ORF">BD410DRAFT_168893</name>
</gene>
<evidence type="ECO:0000259" key="1">
    <source>
        <dbReference type="Pfam" id="PF01593"/>
    </source>
</evidence>
<evidence type="ECO:0000313" key="2">
    <source>
        <dbReference type="EMBL" id="TDL14703.1"/>
    </source>
</evidence>
<dbReference type="STRING" id="50990.A0A4Y7PGY9"/>
<accession>A0A4Y7PGY9</accession>
<dbReference type="PANTHER" id="PTHR10742">
    <property type="entry name" value="FLAVIN MONOAMINE OXIDASE"/>
    <property type="match status" value="1"/>
</dbReference>
<dbReference type="AlphaFoldDB" id="A0A4Y7PGY9"/>
<dbReference type="GO" id="GO:0009063">
    <property type="term" value="P:amino acid catabolic process"/>
    <property type="evidence" value="ECO:0007669"/>
    <property type="project" value="TreeGrafter"/>
</dbReference>
<dbReference type="InterPro" id="IPR036188">
    <property type="entry name" value="FAD/NAD-bd_sf"/>
</dbReference>
<dbReference type="Gene3D" id="3.90.660.10">
    <property type="match status" value="1"/>
</dbReference>
<dbReference type="Proteomes" id="UP000294933">
    <property type="component" value="Unassembled WGS sequence"/>
</dbReference>
<dbReference type="SUPFAM" id="SSF54373">
    <property type="entry name" value="FAD-linked reductases, C-terminal domain"/>
    <property type="match status" value="1"/>
</dbReference>
<dbReference type="Gene3D" id="1.10.10.1620">
    <property type="match status" value="1"/>
</dbReference>
<sequence>MSATTYANTPWLQYDVFAHHGRNLIEDFHSKSEGGLPSSPPIARGLKSLSIPTSSIHKSDEVAPVGILGAGAGGLYTALILQDLGIPYRIIEARPEVGGRLFTYTFPNTTGAPYNYYDVGAMRFPKIDAMRRVFKLFHYPPLNPGDKSDLEKKLQPFYFTSTPVNNALYFYNGIRVVQCERTPQDTFKADEVILDTDPKPYITAGTKAITDDVINPFATRLLDDLKNGTSDGWTYMQSFDKYSTRAFMSLHYKPSPSLGLPDKCLPTDVVNWCETFDKSTGWYDRALSETVLEAVAFGWQPGPNPPSTDWYCIDGGVQEIAKSMAKYVIGCNPLAITFNSKVTSIALAQDNNGVEVITDHSKLHQFSHVISTLPLPVLRTIDLRKADLSPMQSNALRELTYGPSVKIGMQFKTAWWTTGVDRTGKPLNIVGGQSYTDRPLRTIVYPSFGDVKNGKTTTLIASYCWTDDATRMGALVGSDDATMVNMVLNDIADIHNVDVAFLREQLISYMGWDWAHDPLTMGAFAFFGPGKFEDVYISLNSPAAGGFLHFAGEALSVRHAWVEGALDSAWRAVAEMLLFPAFNKYQEKFYKDWGMNPEWLKSSNTYNKGKIPKVEDSLLLAHMAVTRPEMF</sequence>
<dbReference type="InterPro" id="IPR002937">
    <property type="entry name" value="Amino_oxidase"/>
</dbReference>
<keyword evidence="3" id="KW-1185">Reference proteome</keyword>
<evidence type="ECO:0000313" key="3">
    <source>
        <dbReference type="Proteomes" id="UP000294933"/>
    </source>
</evidence>
<dbReference type="InterPro" id="IPR050281">
    <property type="entry name" value="Flavin_monoamine_oxidase"/>
</dbReference>
<protein>
    <submittedName>
        <fullName evidence="2">Amine oxidase</fullName>
    </submittedName>
</protein>
<dbReference type="PANTHER" id="PTHR10742:SF342">
    <property type="entry name" value="AMINE OXIDASE"/>
    <property type="match status" value="1"/>
</dbReference>
<organism evidence="2 3">
    <name type="scientific">Rickenella mellea</name>
    <dbReference type="NCBI Taxonomy" id="50990"/>
    <lineage>
        <taxon>Eukaryota</taxon>
        <taxon>Fungi</taxon>
        <taxon>Dikarya</taxon>
        <taxon>Basidiomycota</taxon>
        <taxon>Agaricomycotina</taxon>
        <taxon>Agaricomycetes</taxon>
        <taxon>Hymenochaetales</taxon>
        <taxon>Rickenellaceae</taxon>
        <taxon>Rickenella</taxon>
    </lineage>
</organism>
<dbReference type="OrthoDB" id="7777654at2759"/>
<dbReference type="Pfam" id="PF01593">
    <property type="entry name" value="Amino_oxidase"/>
    <property type="match status" value="1"/>
</dbReference>
<dbReference type="VEuPathDB" id="FungiDB:BD410DRAFT_168893"/>
<dbReference type="EMBL" id="ML170314">
    <property type="protein sequence ID" value="TDL14703.1"/>
    <property type="molecule type" value="Genomic_DNA"/>
</dbReference>
<proteinExistence type="predicted"/>